<name>A0A2T7P1U1_POMCA</name>
<feature type="domain" description="Reverse transcriptase" evidence="1">
    <location>
        <begin position="1"/>
        <end position="350"/>
    </location>
</feature>
<dbReference type="PANTHER" id="PTHR33332">
    <property type="entry name" value="REVERSE TRANSCRIPTASE DOMAIN-CONTAINING PROTEIN"/>
    <property type="match status" value="1"/>
</dbReference>
<accession>A0A2T7P1U1</accession>
<dbReference type="AlphaFoldDB" id="A0A2T7P1U1"/>
<comment type="caution">
    <text evidence="2">The sequence shown here is derived from an EMBL/GenBank/DDBJ whole genome shotgun (WGS) entry which is preliminary data.</text>
</comment>
<dbReference type="OrthoDB" id="5204190at2759"/>
<dbReference type="Gene3D" id="3.30.1370.10">
    <property type="entry name" value="K Homology domain, type 1"/>
    <property type="match status" value="1"/>
</dbReference>
<dbReference type="STRING" id="400727.A0A2T7P1U1"/>
<dbReference type="Pfam" id="PF00078">
    <property type="entry name" value="RVT_1"/>
    <property type="match status" value="1"/>
</dbReference>
<dbReference type="InterPro" id="IPR043502">
    <property type="entry name" value="DNA/RNA_pol_sf"/>
</dbReference>
<dbReference type="GO" id="GO:0008168">
    <property type="term" value="F:methyltransferase activity"/>
    <property type="evidence" value="ECO:0007669"/>
    <property type="project" value="InterPro"/>
</dbReference>
<sequence>MARYPISKVHKNTRPILFSEACFALSANRQTSCTNGSAHDKKIVNREVRDAIRRAKVQYKSKIESQFATGNIREAWQGLKNMASTVDRSKGSKAKISISGVDSAALPNALNAFFARFEAHDFSVEVHDVLRSLHPVPKVEVCREQVVELFQGSNRGVDDAKLFILHTLIKHLENPQAHARLLFADFSSAFNTIQPHILARRLLDEFSLDHQLVSWIIHFLVDRQQRVLVNGTFSELTTTCTGSPQGCVLSPLLFILYTNSCRSSHEGHYLVKFSDDTALLSLLSGPMHTHGDALEEFIVWCDVNFLELNVSKTKEIVFDFRRNSPPCPVCVIHDKEVEIVSAFKYLGTIFDRRLCWDVNTQSVVKKAQQRLFLLRKLSLSVKDKSSLHRVVSTCSKVVGSTQSSLQDLYNRRTLLKVSAILRDDRHALSGELVQLPSGRRYMNTRPLEEVKKNTGADIQFDPNPSPVPGMKILIIRGLPSQIEAAVRLISQKTGLKGLHAVRCGPWQTCLVRVGCLE</sequence>
<dbReference type="Proteomes" id="UP000245119">
    <property type="component" value="Linkage Group LG7"/>
</dbReference>
<keyword evidence="3" id="KW-1185">Reference proteome</keyword>
<organism evidence="2 3">
    <name type="scientific">Pomacea canaliculata</name>
    <name type="common">Golden apple snail</name>
    <dbReference type="NCBI Taxonomy" id="400727"/>
    <lineage>
        <taxon>Eukaryota</taxon>
        <taxon>Metazoa</taxon>
        <taxon>Spiralia</taxon>
        <taxon>Lophotrochozoa</taxon>
        <taxon>Mollusca</taxon>
        <taxon>Gastropoda</taxon>
        <taxon>Caenogastropoda</taxon>
        <taxon>Architaenioglossa</taxon>
        <taxon>Ampullarioidea</taxon>
        <taxon>Ampullariidae</taxon>
        <taxon>Pomacea</taxon>
    </lineage>
</organism>
<dbReference type="GO" id="GO:0016706">
    <property type="term" value="F:2-oxoglutarate-dependent dioxygenase activity"/>
    <property type="evidence" value="ECO:0007669"/>
    <property type="project" value="InterPro"/>
</dbReference>
<dbReference type="SUPFAM" id="SSF56672">
    <property type="entry name" value="DNA/RNA polymerases"/>
    <property type="match status" value="1"/>
</dbReference>
<dbReference type="Pfam" id="PF09004">
    <property type="entry name" value="ALKBH8_N"/>
    <property type="match status" value="1"/>
</dbReference>
<evidence type="ECO:0000313" key="3">
    <source>
        <dbReference type="Proteomes" id="UP000245119"/>
    </source>
</evidence>
<dbReference type="GO" id="GO:0003723">
    <property type="term" value="F:RNA binding"/>
    <property type="evidence" value="ECO:0007669"/>
    <property type="project" value="InterPro"/>
</dbReference>
<dbReference type="InterPro" id="IPR036612">
    <property type="entry name" value="KH_dom_type_1_sf"/>
</dbReference>
<gene>
    <name evidence="2" type="ORF">C0Q70_12520</name>
</gene>
<dbReference type="InterPro" id="IPR015095">
    <property type="entry name" value="AlkB_hom8_N"/>
</dbReference>
<dbReference type="InterPro" id="IPR000477">
    <property type="entry name" value="RT_dom"/>
</dbReference>
<dbReference type="PROSITE" id="PS50878">
    <property type="entry name" value="RT_POL"/>
    <property type="match status" value="1"/>
</dbReference>
<evidence type="ECO:0000259" key="1">
    <source>
        <dbReference type="PROSITE" id="PS50878"/>
    </source>
</evidence>
<dbReference type="EMBL" id="PZQS01000007">
    <property type="protein sequence ID" value="PVD27363.1"/>
    <property type="molecule type" value="Genomic_DNA"/>
</dbReference>
<proteinExistence type="predicted"/>
<reference evidence="2 3" key="1">
    <citation type="submission" date="2018-04" db="EMBL/GenBank/DDBJ databases">
        <title>The genome of golden apple snail Pomacea canaliculata provides insight into stress tolerance and invasive adaptation.</title>
        <authorList>
            <person name="Liu C."/>
            <person name="Liu B."/>
            <person name="Ren Y."/>
            <person name="Zhang Y."/>
            <person name="Wang H."/>
            <person name="Li S."/>
            <person name="Jiang F."/>
            <person name="Yin L."/>
            <person name="Zhang G."/>
            <person name="Qian W."/>
            <person name="Fan W."/>
        </authorList>
    </citation>
    <scope>NUCLEOTIDE SEQUENCE [LARGE SCALE GENOMIC DNA]</scope>
    <source>
        <strain evidence="2">SZHN2017</strain>
        <tissue evidence="2">Muscle</tissue>
    </source>
</reference>
<protein>
    <recommendedName>
        <fullName evidence="1">Reverse transcriptase domain-containing protein</fullName>
    </recommendedName>
</protein>
<evidence type="ECO:0000313" key="2">
    <source>
        <dbReference type="EMBL" id="PVD27363.1"/>
    </source>
</evidence>